<reference evidence="1 2" key="1">
    <citation type="submission" date="2023-07" db="EMBL/GenBank/DDBJ databases">
        <title>Genomic Encyclopedia of Type Strains, Phase IV (KMG-IV): sequencing the most valuable type-strain genomes for metagenomic binning, comparative biology and taxonomic classification.</title>
        <authorList>
            <person name="Goeker M."/>
        </authorList>
    </citation>
    <scope>NUCLEOTIDE SEQUENCE [LARGE SCALE GENOMIC DNA]</scope>
    <source>
        <strain evidence="1 2">DSM 29005</strain>
    </source>
</reference>
<dbReference type="InterPro" id="IPR014962">
    <property type="entry name" value="YolD"/>
</dbReference>
<accession>A0ABT9ZPV6</accession>
<dbReference type="Proteomes" id="UP001234495">
    <property type="component" value="Unassembled WGS sequence"/>
</dbReference>
<organism evidence="1 2">
    <name type="scientific">Metabacillus malikii</name>
    <dbReference type="NCBI Taxonomy" id="1504265"/>
    <lineage>
        <taxon>Bacteria</taxon>
        <taxon>Bacillati</taxon>
        <taxon>Bacillota</taxon>
        <taxon>Bacilli</taxon>
        <taxon>Bacillales</taxon>
        <taxon>Bacillaceae</taxon>
        <taxon>Metabacillus</taxon>
    </lineage>
</organism>
<comment type="caution">
    <text evidence="1">The sequence shown here is derived from an EMBL/GenBank/DDBJ whole genome shotgun (WGS) entry which is preliminary data.</text>
</comment>
<evidence type="ECO:0000313" key="2">
    <source>
        <dbReference type="Proteomes" id="UP001234495"/>
    </source>
</evidence>
<evidence type="ECO:0008006" key="3">
    <source>
        <dbReference type="Google" id="ProtNLM"/>
    </source>
</evidence>
<keyword evidence="2" id="KW-1185">Reference proteome</keyword>
<sequence>MNDNQRFQVMFVLRMPSDISMLLVTGVDFHNGCLFTVVLHSPQDSIQLDYNTAHYPNDLIEHLHSEKERIDSGYYDVRTWKMELFNQELKELKEMTIKDRNMKKWAPFKSLPQQWEAVSNVFEAENKMEKPILDEYEMEAINDSLRSSLEQNQPLKFKLYNKGYMVSVPGIVSKIDPFNKQIQIIGSDGNVMYIKFHAIVGVEYL</sequence>
<dbReference type="Pfam" id="PF08863">
    <property type="entry name" value="YolD"/>
    <property type="match status" value="1"/>
</dbReference>
<evidence type="ECO:0000313" key="1">
    <source>
        <dbReference type="EMBL" id="MDQ0233270.1"/>
    </source>
</evidence>
<dbReference type="PANTHER" id="PTHR40051">
    <property type="entry name" value="IG HYPOTHETICAL 15966"/>
    <property type="match status" value="1"/>
</dbReference>
<protein>
    <recommendedName>
        <fullName evidence="3">YolD-like family protein</fullName>
    </recommendedName>
</protein>
<gene>
    <name evidence="1" type="ORF">J2S19_004612</name>
</gene>
<dbReference type="PANTHER" id="PTHR40051:SF1">
    <property type="entry name" value="YOLD-LIKE FAMILY PROTEIN"/>
    <property type="match status" value="1"/>
</dbReference>
<dbReference type="RefSeq" id="WP_307346350.1">
    <property type="nucleotide sequence ID" value="NZ_JAUSUD010000034.1"/>
</dbReference>
<name>A0ABT9ZPV6_9BACI</name>
<dbReference type="EMBL" id="JAUSUD010000034">
    <property type="protein sequence ID" value="MDQ0233270.1"/>
    <property type="molecule type" value="Genomic_DNA"/>
</dbReference>
<proteinExistence type="predicted"/>